<proteinExistence type="predicted"/>
<comment type="caution">
    <text evidence="1">The sequence shown here is derived from an EMBL/GenBank/DDBJ whole genome shotgun (WGS) entry which is preliminary data.</text>
</comment>
<evidence type="ECO:0000313" key="2">
    <source>
        <dbReference type="Proteomes" id="UP000075515"/>
    </source>
</evidence>
<dbReference type="AlphaFoldDB" id="A0A150SS04"/>
<organism evidence="1 2">
    <name type="scientific">Sorangium cellulosum</name>
    <name type="common">Polyangium cellulosum</name>
    <dbReference type="NCBI Taxonomy" id="56"/>
    <lineage>
        <taxon>Bacteria</taxon>
        <taxon>Pseudomonadati</taxon>
        <taxon>Myxococcota</taxon>
        <taxon>Polyangia</taxon>
        <taxon>Polyangiales</taxon>
        <taxon>Polyangiaceae</taxon>
        <taxon>Sorangium</taxon>
    </lineage>
</organism>
<reference evidence="1 2" key="1">
    <citation type="submission" date="2014-02" db="EMBL/GenBank/DDBJ databases">
        <title>The small core and large imbalanced accessory genome model reveals a collaborative survival strategy of Sorangium cellulosum strains in nature.</title>
        <authorList>
            <person name="Han K."/>
            <person name="Peng R."/>
            <person name="Blom J."/>
            <person name="Li Y.-Z."/>
        </authorList>
    </citation>
    <scope>NUCLEOTIDE SEQUENCE [LARGE SCALE GENOMIC DNA]</scope>
    <source>
        <strain evidence="1 2">So0149</strain>
    </source>
</reference>
<sequence>MGWWHLPGSEDELIGDPSADAAADLLAPLETCDPRPTLDELLDALEAALRLDPPIVSDALGDRAIVATERPRTRGAARTELVELLRPGAEGIAETYRSRFQRLPSLREMLASILFVLRSEPNAFLRDHAGDKLEGELKVA</sequence>
<name>A0A150SS04_SORCE</name>
<gene>
    <name evidence="1" type="ORF">BE18_06740</name>
</gene>
<evidence type="ECO:0000313" key="1">
    <source>
        <dbReference type="EMBL" id="KYF94977.1"/>
    </source>
</evidence>
<dbReference type="EMBL" id="JEMC01001689">
    <property type="protein sequence ID" value="KYF94977.1"/>
    <property type="molecule type" value="Genomic_DNA"/>
</dbReference>
<dbReference type="Proteomes" id="UP000075515">
    <property type="component" value="Unassembled WGS sequence"/>
</dbReference>
<accession>A0A150SS04</accession>
<protein>
    <submittedName>
        <fullName evidence="1">Uncharacterized protein</fullName>
    </submittedName>
</protein>